<accession>A0A2I7N5P8</accession>
<evidence type="ECO:0000313" key="16">
    <source>
        <dbReference type="EMBL" id="AUR51770.1"/>
    </source>
</evidence>
<comment type="pathway">
    <text evidence="11">Carbohydrate metabolism; galactose metabolism.</text>
</comment>
<dbReference type="Pfam" id="PF08544">
    <property type="entry name" value="GHMP_kinases_C"/>
    <property type="match status" value="1"/>
</dbReference>
<dbReference type="Pfam" id="PF00288">
    <property type="entry name" value="GHMP_kinases_N"/>
    <property type="match status" value="1"/>
</dbReference>
<feature type="domain" description="Galactokinase N-terminal" evidence="15">
    <location>
        <begin position="12"/>
        <end position="61"/>
    </location>
</feature>
<dbReference type="GO" id="GO:0000287">
    <property type="term" value="F:magnesium ion binding"/>
    <property type="evidence" value="ECO:0007669"/>
    <property type="project" value="UniProtKB-UniRule"/>
</dbReference>
<dbReference type="KEGG" id="nba:CUN60_05500"/>
<dbReference type="Gene3D" id="3.30.230.10">
    <property type="match status" value="1"/>
</dbReference>
<comment type="catalytic activity">
    <reaction evidence="11">
        <text>alpha-D-galactose + ATP = alpha-D-galactose 1-phosphate + ADP + H(+)</text>
        <dbReference type="Rhea" id="RHEA:13553"/>
        <dbReference type="ChEBI" id="CHEBI:15378"/>
        <dbReference type="ChEBI" id="CHEBI:28061"/>
        <dbReference type="ChEBI" id="CHEBI:30616"/>
        <dbReference type="ChEBI" id="CHEBI:58336"/>
        <dbReference type="ChEBI" id="CHEBI:456216"/>
        <dbReference type="EC" id="2.7.1.6"/>
    </reaction>
</comment>
<dbReference type="UniPathway" id="UPA00214"/>
<dbReference type="SUPFAM" id="SSF55060">
    <property type="entry name" value="GHMP Kinase, C-terminal domain"/>
    <property type="match status" value="1"/>
</dbReference>
<keyword evidence="17" id="KW-1185">Reference proteome</keyword>
<feature type="binding site" evidence="11">
    <location>
        <begin position="37"/>
        <end position="40"/>
    </location>
    <ligand>
        <name>substrate</name>
    </ligand>
</feature>
<evidence type="ECO:0000256" key="9">
    <source>
        <dbReference type="ARBA" id="ARBA00023144"/>
    </source>
</evidence>
<dbReference type="PIRSF" id="PIRSF000530">
    <property type="entry name" value="Galactokinase"/>
    <property type="match status" value="1"/>
</dbReference>
<dbReference type="GO" id="GO:0005524">
    <property type="term" value="F:ATP binding"/>
    <property type="evidence" value="ECO:0007669"/>
    <property type="project" value="UniProtKB-UniRule"/>
</dbReference>
<evidence type="ECO:0000256" key="2">
    <source>
        <dbReference type="ARBA" id="ARBA00022490"/>
    </source>
</evidence>
<dbReference type="InterPro" id="IPR019741">
    <property type="entry name" value="Galactokinase_CS"/>
</dbReference>
<evidence type="ECO:0000256" key="3">
    <source>
        <dbReference type="ARBA" id="ARBA00022679"/>
    </source>
</evidence>
<keyword evidence="8 11" id="KW-0460">Magnesium</keyword>
<dbReference type="RefSeq" id="WP_102951069.1">
    <property type="nucleotide sequence ID" value="NZ_CP024847.1"/>
</dbReference>
<feature type="binding site" evidence="11">
    <location>
        <position position="71"/>
    </location>
    <ligand>
        <name>ATP</name>
        <dbReference type="ChEBI" id="CHEBI:30616"/>
    </ligand>
</feature>
<keyword evidence="2 11" id="KW-0963">Cytoplasm</keyword>
<feature type="site" description="Transition state stabilizer" evidence="11">
    <location>
        <position position="31"/>
    </location>
</feature>
<dbReference type="GO" id="GO:0004335">
    <property type="term" value="F:galactokinase activity"/>
    <property type="evidence" value="ECO:0007669"/>
    <property type="project" value="UniProtKB-UniRule"/>
</dbReference>
<feature type="binding site" evidence="11">
    <location>
        <position position="228"/>
    </location>
    <ligand>
        <name>substrate</name>
    </ligand>
</feature>
<dbReference type="InterPro" id="IPR000705">
    <property type="entry name" value="Galactokinase"/>
</dbReference>
<dbReference type="FunFam" id="3.30.230.10:FF:000017">
    <property type="entry name" value="Galactokinase"/>
    <property type="match status" value="1"/>
</dbReference>
<dbReference type="PROSITE" id="PS00627">
    <property type="entry name" value="GHMP_KINASES_ATP"/>
    <property type="match status" value="1"/>
</dbReference>
<dbReference type="PRINTS" id="PR00959">
    <property type="entry name" value="MEVGALKINASE"/>
</dbReference>
<feature type="binding site" evidence="11">
    <location>
        <position position="166"/>
    </location>
    <ligand>
        <name>Mg(2+)</name>
        <dbReference type="ChEBI" id="CHEBI:18420"/>
    </ligand>
</feature>
<feature type="domain" description="GHMP kinase N-terminal" evidence="13">
    <location>
        <begin position="97"/>
        <end position="186"/>
    </location>
</feature>
<dbReference type="InterPro" id="IPR014721">
    <property type="entry name" value="Ribsml_uS5_D2-typ_fold_subgr"/>
</dbReference>
<keyword evidence="10 11" id="KW-0119">Carbohydrate metabolism</keyword>
<keyword evidence="5 11" id="KW-0547">Nucleotide-binding</keyword>
<dbReference type="AlphaFoldDB" id="A0A2I7N5P8"/>
<dbReference type="InterPro" id="IPR006206">
    <property type="entry name" value="Mevalonate/galactokinase"/>
</dbReference>
<dbReference type="InterPro" id="IPR006203">
    <property type="entry name" value="GHMP_knse_ATP-bd_CS"/>
</dbReference>
<dbReference type="PROSITE" id="PS00106">
    <property type="entry name" value="GALACTOKINASE"/>
    <property type="match status" value="1"/>
</dbReference>
<evidence type="ECO:0000256" key="4">
    <source>
        <dbReference type="ARBA" id="ARBA00022723"/>
    </source>
</evidence>
<comment type="function">
    <text evidence="11">Catalyzes the transfer of the gamma-phosphate of ATP to D-galactose to form alpha-D-galactose-1-phosphate (Gal-1-P).</text>
</comment>
<keyword evidence="4 11" id="KW-0479">Metal-binding</keyword>
<protein>
    <recommendedName>
        <fullName evidence="11 12">Galactokinase</fullName>
        <ecNumber evidence="11 12">2.7.1.6</ecNumber>
    </recommendedName>
    <alternativeName>
        <fullName evidence="11">Galactose kinase</fullName>
    </alternativeName>
</protein>
<organism evidence="16 17">
    <name type="scientific">Aquella oligotrophica</name>
    <dbReference type="NCBI Taxonomy" id="2067065"/>
    <lineage>
        <taxon>Bacteria</taxon>
        <taxon>Pseudomonadati</taxon>
        <taxon>Pseudomonadota</taxon>
        <taxon>Betaproteobacteria</taxon>
        <taxon>Neisseriales</taxon>
        <taxon>Neisseriaceae</taxon>
        <taxon>Aquella</taxon>
    </lineage>
</organism>
<keyword evidence="3 11" id="KW-0808">Transferase</keyword>
<dbReference type="InterPro" id="IPR036554">
    <property type="entry name" value="GHMP_kinase_C_sf"/>
</dbReference>
<dbReference type="Pfam" id="PF10509">
    <property type="entry name" value="GalKase_gal_bdg"/>
    <property type="match status" value="1"/>
</dbReference>
<dbReference type="HAMAP" id="MF_00246">
    <property type="entry name" value="Galactokinase"/>
    <property type="match status" value="1"/>
</dbReference>
<evidence type="ECO:0000259" key="15">
    <source>
        <dbReference type="Pfam" id="PF10509"/>
    </source>
</evidence>
<keyword evidence="9 11" id="KW-0299">Galactose metabolism</keyword>
<dbReference type="Proteomes" id="UP000236655">
    <property type="component" value="Chromosome"/>
</dbReference>
<comment type="subcellular location">
    <subcellularLocation>
        <location evidence="11">Cytoplasm</location>
    </subcellularLocation>
</comment>
<evidence type="ECO:0000256" key="1">
    <source>
        <dbReference type="ARBA" id="ARBA00006566"/>
    </source>
</evidence>
<feature type="binding site" evidence="11">
    <location>
        <begin position="128"/>
        <end position="134"/>
    </location>
    <ligand>
        <name>ATP</name>
        <dbReference type="ChEBI" id="CHEBI:30616"/>
    </ligand>
</feature>
<feature type="domain" description="GHMP kinase C-terminal" evidence="14">
    <location>
        <begin position="289"/>
        <end position="369"/>
    </location>
</feature>
<dbReference type="InterPro" id="IPR019539">
    <property type="entry name" value="GalKase_N"/>
</dbReference>
<dbReference type="InterPro" id="IPR022963">
    <property type="entry name" value="Galactokinase_bac"/>
</dbReference>
<dbReference type="InterPro" id="IPR006204">
    <property type="entry name" value="GHMP_kinase_N_dom"/>
</dbReference>
<proteinExistence type="inferred from homology"/>
<dbReference type="PRINTS" id="PR00473">
    <property type="entry name" value="GALCTOKINASE"/>
</dbReference>
<sequence>MNHNLITSLIIKFSSLYDNQHKPQLFFAPGRVNLIGEHTDYNGGYVFPCALDIGTYAIVAPRSDKICRFYSDNFPDLGIIKINLANLAFNKEHDWVNYPKGVIRQFKAEKIKLEHGFDILYFGNIPNGAGLSSSASIEIVTGTMLNQLYTANFDPIKIAKLGQKAENKYIGVSCGIMDQFASAMGKKNQAILLDCNTLNYQYAPLNIDGYRLIIANTNKRRGLADSKYNERLQECQTALKLLQTKLKIKSLGEIDLAILEANKQLIKNKTIYKRARHAVSENERTLNAVAALGKNTLIDFGRLMCESHMSLRDDYEVTGKELDSLVIAAWQHPGCIGARMTGAGFGGCTVNLVIENQVDSFIKEVSTKYQAATGITPDFYLVNPDAGAREIALE</sequence>
<dbReference type="EMBL" id="CP024847">
    <property type="protein sequence ID" value="AUR51770.1"/>
    <property type="molecule type" value="Genomic_DNA"/>
</dbReference>
<evidence type="ECO:0000256" key="7">
    <source>
        <dbReference type="ARBA" id="ARBA00022840"/>
    </source>
</evidence>
<feature type="binding site" evidence="11">
    <location>
        <position position="134"/>
    </location>
    <ligand>
        <name>Mg(2+)</name>
        <dbReference type="ChEBI" id="CHEBI:18420"/>
    </ligand>
</feature>
<evidence type="ECO:0000313" key="17">
    <source>
        <dbReference type="Proteomes" id="UP000236655"/>
    </source>
</evidence>
<dbReference type="PANTHER" id="PTHR10457">
    <property type="entry name" value="MEVALONATE KINASE/GALACTOKINASE"/>
    <property type="match status" value="1"/>
</dbReference>
<dbReference type="EC" id="2.7.1.6" evidence="11 12"/>
<dbReference type="NCBIfam" id="TIGR00131">
    <property type="entry name" value="gal_kin"/>
    <property type="match status" value="1"/>
</dbReference>
<dbReference type="InterPro" id="IPR013750">
    <property type="entry name" value="GHMP_kinase_C_dom"/>
</dbReference>
<evidence type="ECO:0000256" key="10">
    <source>
        <dbReference type="ARBA" id="ARBA00023277"/>
    </source>
</evidence>
<dbReference type="SUPFAM" id="SSF54211">
    <property type="entry name" value="Ribosomal protein S5 domain 2-like"/>
    <property type="match status" value="1"/>
</dbReference>
<dbReference type="NCBIfam" id="NF003705">
    <property type="entry name" value="PRK05322.1"/>
    <property type="match status" value="1"/>
</dbReference>
<name>A0A2I7N5P8_9NEIS</name>
<comment type="similarity">
    <text evidence="1 11">Belongs to the GHMP kinase family. GalK subfamily.</text>
</comment>
<dbReference type="PANTHER" id="PTHR10457:SF7">
    <property type="entry name" value="GALACTOKINASE-RELATED"/>
    <property type="match status" value="1"/>
</dbReference>
<keyword evidence="7 11" id="KW-0067">ATP-binding</keyword>
<evidence type="ECO:0000259" key="13">
    <source>
        <dbReference type="Pfam" id="PF00288"/>
    </source>
</evidence>
<evidence type="ECO:0000256" key="11">
    <source>
        <dbReference type="HAMAP-Rule" id="MF_00246"/>
    </source>
</evidence>
<evidence type="ECO:0000259" key="14">
    <source>
        <dbReference type="Pfam" id="PF08544"/>
    </source>
</evidence>
<evidence type="ECO:0000256" key="6">
    <source>
        <dbReference type="ARBA" id="ARBA00022777"/>
    </source>
</evidence>
<dbReference type="GO" id="GO:0005829">
    <property type="term" value="C:cytosol"/>
    <property type="evidence" value="ECO:0007669"/>
    <property type="project" value="TreeGrafter"/>
</dbReference>
<feature type="active site" description="Proton acceptor" evidence="11">
    <location>
        <position position="178"/>
    </location>
</feature>
<dbReference type="FunFam" id="3.30.70.890:FF:000001">
    <property type="entry name" value="Galactokinase"/>
    <property type="match status" value="1"/>
</dbReference>
<keyword evidence="6 11" id="KW-0418">Kinase</keyword>
<dbReference type="OrthoDB" id="250531at2"/>
<gene>
    <name evidence="11" type="primary">galK</name>
    <name evidence="16" type="ORF">CUN60_05500</name>
</gene>
<evidence type="ECO:0000256" key="8">
    <source>
        <dbReference type="ARBA" id="ARBA00022842"/>
    </source>
</evidence>
<reference evidence="17" key="1">
    <citation type="submission" date="2017-11" db="EMBL/GenBank/DDBJ databases">
        <authorList>
            <person name="Chan K.G."/>
            <person name="Lee L.S."/>
        </authorList>
    </citation>
    <scope>NUCLEOTIDE SEQUENCE [LARGE SCALE GENOMIC DNA]</scope>
    <source>
        <strain evidence="17">DSM 100970</strain>
    </source>
</reference>
<evidence type="ECO:0000256" key="5">
    <source>
        <dbReference type="ARBA" id="ARBA00022741"/>
    </source>
</evidence>
<dbReference type="InterPro" id="IPR020568">
    <property type="entry name" value="Ribosomal_Su5_D2-typ_SF"/>
</dbReference>
<dbReference type="GO" id="GO:0006012">
    <property type="term" value="P:galactose metabolic process"/>
    <property type="evidence" value="ECO:0007669"/>
    <property type="project" value="UniProtKB-UniRule"/>
</dbReference>
<dbReference type="Gene3D" id="3.30.70.890">
    <property type="entry name" value="GHMP kinase, C-terminal domain"/>
    <property type="match status" value="1"/>
</dbReference>
<evidence type="ECO:0000256" key="12">
    <source>
        <dbReference type="NCBIfam" id="TIGR00131"/>
    </source>
</evidence>